<dbReference type="FunFam" id="3.40.50.12650:FF:000003">
    <property type="entry name" value="DNA cross-link repair 1B"/>
    <property type="match status" value="1"/>
</dbReference>
<protein>
    <recommendedName>
        <fullName evidence="14">5' exonuclease Apollo</fullName>
        <ecNumber evidence="5">3.5.2.6</ecNumber>
    </recommendedName>
    <alternativeName>
        <fullName evidence="15">DNA cross-link repair 1B protein</fullName>
    </alternativeName>
    <alternativeName>
        <fullName evidence="16">SNM1 homolog B</fullName>
    </alternativeName>
</protein>
<evidence type="ECO:0000256" key="1">
    <source>
        <dbReference type="ARBA" id="ARBA00001526"/>
    </source>
</evidence>
<dbReference type="PANTHER" id="PTHR23240:SF26">
    <property type="entry name" value="5' EXONUCLEASE APOLLO"/>
    <property type="match status" value="1"/>
</dbReference>
<organism evidence="20 21">
    <name type="scientific">Danionella cerebrum</name>
    <dbReference type="NCBI Taxonomy" id="2873325"/>
    <lineage>
        <taxon>Eukaryota</taxon>
        <taxon>Metazoa</taxon>
        <taxon>Chordata</taxon>
        <taxon>Craniata</taxon>
        <taxon>Vertebrata</taxon>
        <taxon>Euteleostomi</taxon>
        <taxon>Actinopterygii</taxon>
        <taxon>Neopterygii</taxon>
        <taxon>Teleostei</taxon>
        <taxon>Ostariophysi</taxon>
        <taxon>Cypriniformes</taxon>
        <taxon>Danionidae</taxon>
        <taxon>Danioninae</taxon>
        <taxon>Danionella</taxon>
    </lineage>
</organism>
<accession>A0A553Q6G2</accession>
<dbReference type="EC" id="3.5.2.6" evidence="5"/>
<dbReference type="SUPFAM" id="SSF56281">
    <property type="entry name" value="Metallo-hydrolase/oxidoreductase"/>
    <property type="match status" value="1"/>
</dbReference>
<keyword evidence="9" id="KW-0378">Hydrolase</keyword>
<comment type="similarity">
    <text evidence="4">Belongs to the DNA repair metallo-beta-lactamase (DRMBL) family.</text>
</comment>
<dbReference type="GO" id="GO:0008800">
    <property type="term" value="F:beta-lactamase activity"/>
    <property type="evidence" value="ECO:0007669"/>
    <property type="project" value="UniProtKB-EC"/>
</dbReference>
<evidence type="ECO:0000256" key="6">
    <source>
        <dbReference type="ARBA" id="ARBA00022454"/>
    </source>
</evidence>
<evidence type="ECO:0000256" key="16">
    <source>
        <dbReference type="ARBA" id="ARBA00042738"/>
    </source>
</evidence>
<evidence type="ECO:0000256" key="14">
    <source>
        <dbReference type="ARBA" id="ARBA00039555"/>
    </source>
</evidence>
<evidence type="ECO:0000256" key="2">
    <source>
        <dbReference type="ARBA" id="ARBA00004123"/>
    </source>
</evidence>
<evidence type="ECO:0000256" key="9">
    <source>
        <dbReference type="ARBA" id="ARBA00022801"/>
    </source>
</evidence>
<dbReference type="GO" id="GO:0005634">
    <property type="term" value="C:nucleus"/>
    <property type="evidence" value="ECO:0007669"/>
    <property type="project" value="UniProtKB-SubCell"/>
</dbReference>
<dbReference type="GO" id="GO:0036297">
    <property type="term" value="P:interstrand cross-link repair"/>
    <property type="evidence" value="ECO:0007669"/>
    <property type="project" value="TreeGrafter"/>
</dbReference>
<evidence type="ECO:0000256" key="3">
    <source>
        <dbReference type="ARBA" id="ARBA00004574"/>
    </source>
</evidence>
<keyword evidence="8" id="KW-0227">DNA damage</keyword>
<dbReference type="Pfam" id="PF07522">
    <property type="entry name" value="DRMBL"/>
    <property type="match status" value="1"/>
</dbReference>
<comment type="caution">
    <text evidence="20">The sequence shown here is derived from an EMBL/GenBank/DDBJ whole genome shotgun (WGS) entry which is preliminary data.</text>
</comment>
<dbReference type="GO" id="GO:0000723">
    <property type="term" value="P:telomere maintenance"/>
    <property type="evidence" value="ECO:0007669"/>
    <property type="project" value="TreeGrafter"/>
</dbReference>
<evidence type="ECO:0000259" key="18">
    <source>
        <dbReference type="Pfam" id="PF07522"/>
    </source>
</evidence>
<feature type="compositionally biased region" description="Basic and acidic residues" evidence="17">
    <location>
        <begin position="361"/>
        <end position="385"/>
    </location>
</feature>
<dbReference type="Pfam" id="PF12706">
    <property type="entry name" value="Lactamase_B_2"/>
    <property type="match status" value="1"/>
</dbReference>
<dbReference type="PANTHER" id="PTHR23240">
    <property type="entry name" value="DNA CROSS-LINK REPAIR PROTEIN PSO2/SNM1-RELATED"/>
    <property type="match status" value="1"/>
</dbReference>
<dbReference type="STRING" id="623744.A0A553Q6G2"/>
<evidence type="ECO:0000256" key="4">
    <source>
        <dbReference type="ARBA" id="ARBA00010304"/>
    </source>
</evidence>
<evidence type="ECO:0000313" key="21">
    <source>
        <dbReference type="Proteomes" id="UP000316079"/>
    </source>
</evidence>
<dbReference type="GO" id="GO:0035312">
    <property type="term" value="F:5'-3' DNA exonuclease activity"/>
    <property type="evidence" value="ECO:0007669"/>
    <property type="project" value="TreeGrafter"/>
</dbReference>
<dbReference type="InterPro" id="IPR036866">
    <property type="entry name" value="RibonucZ/Hydroxyglut_hydro"/>
</dbReference>
<dbReference type="Proteomes" id="UP000316079">
    <property type="component" value="Unassembled WGS sequence"/>
</dbReference>
<evidence type="ECO:0000259" key="19">
    <source>
        <dbReference type="Pfam" id="PF12706"/>
    </source>
</evidence>
<keyword evidence="21" id="KW-1185">Reference proteome</keyword>
<evidence type="ECO:0000256" key="10">
    <source>
        <dbReference type="ARBA" id="ARBA00022839"/>
    </source>
</evidence>
<dbReference type="OrthoDB" id="262529at2759"/>
<comment type="catalytic activity">
    <reaction evidence="1">
        <text>a beta-lactam + H2O = a substituted beta-amino acid</text>
        <dbReference type="Rhea" id="RHEA:20401"/>
        <dbReference type="ChEBI" id="CHEBI:15377"/>
        <dbReference type="ChEBI" id="CHEBI:35627"/>
        <dbReference type="ChEBI" id="CHEBI:140347"/>
        <dbReference type="EC" id="3.5.2.6"/>
    </reaction>
</comment>
<dbReference type="InterPro" id="IPR001279">
    <property type="entry name" value="Metallo-B-lactamas"/>
</dbReference>
<feature type="domain" description="Metallo-beta-lactamase" evidence="19">
    <location>
        <begin position="24"/>
        <end position="175"/>
    </location>
</feature>
<feature type="compositionally biased region" description="Polar residues" evidence="17">
    <location>
        <begin position="459"/>
        <end position="472"/>
    </location>
</feature>
<evidence type="ECO:0000256" key="8">
    <source>
        <dbReference type="ARBA" id="ARBA00022763"/>
    </source>
</evidence>
<dbReference type="AlphaFoldDB" id="A0A553Q6G2"/>
<dbReference type="EMBL" id="SRMA01026280">
    <property type="protein sequence ID" value="TRY85487.1"/>
    <property type="molecule type" value="Genomic_DNA"/>
</dbReference>
<keyword evidence="11" id="KW-0779">Telomere</keyword>
<dbReference type="Gene3D" id="3.60.15.10">
    <property type="entry name" value="Ribonuclease Z/Hydroxyacylglutathione hydrolase-like"/>
    <property type="match status" value="1"/>
</dbReference>
<evidence type="ECO:0000313" key="20">
    <source>
        <dbReference type="EMBL" id="TRY85487.1"/>
    </source>
</evidence>
<feature type="region of interest" description="Disordered" evidence="17">
    <location>
        <begin position="355"/>
        <end position="393"/>
    </location>
</feature>
<evidence type="ECO:0000256" key="11">
    <source>
        <dbReference type="ARBA" id="ARBA00022895"/>
    </source>
</evidence>
<keyword evidence="10" id="KW-0269">Exonuclease</keyword>
<evidence type="ECO:0000256" key="12">
    <source>
        <dbReference type="ARBA" id="ARBA00023204"/>
    </source>
</evidence>
<dbReference type="InterPro" id="IPR011084">
    <property type="entry name" value="DRMBL"/>
</dbReference>
<evidence type="ECO:0000256" key="7">
    <source>
        <dbReference type="ARBA" id="ARBA00022722"/>
    </source>
</evidence>
<dbReference type="GO" id="GO:0006303">
    <property type="term" value="P:double-strand break repair via nonhomologous end joining"/>
    <property type="evidence" value="ECO:0007669"/>
    <property type="project" value="TreeGrafter"/>
</dbReference>
<evidence type="ECO:0000256" key="5">
    <source>
        <dbReference type="ARBA" id="ARBA00012865"/>
    </source>
</evidence>
<proteinExistence type="inferred from homology"/>
<comment type="subcellular location">
    <subcellularLocation>
        <location evidence="3">Chromosome</location>
        <location evidence="3">Telomere</location>
    </subcellularLocation>
    <subcellularLocation>
        <location evidence="2">Nucleus</location>
    </subcellularLocation>
</comment>
<reference evidence="20 21" key="1">
    <citation type="journal article" date="2019" name="Sci. Data">
        <title>Hybrid genome assembly and annotation of Danionella translucida.</title>
        <authorList>
            <person name="Kadobianskyi M."/>
            <person name="Schulze L."/>
            <person name="Schuelke M."/>
            <person name="Judkewitz B."/>
        </authorList>
    </citation>
    <scope>NUCLEOTIDE SEQUENCE [LARGE SCALE GENOMIC DNA]</scope>
    <source>
        <strain evidence="20 21">Bolton</strain>
    </source>
</reference>
<keyword evidence="13" id="KW-0539">Nucleus</keyword>
<dbReference type="CDD" id="cd16273">
    <property type="entry name" value="SNM1A-1C-like_MBL-fold"/>
    <property type="match status" value="1"/>
</dbReference>
<dbReference type="GO" id="GO:0003684">
    <property type="term" value="F:damaged DNA binding"/>
    <property type="evidence" value="ECO:0007669"/>
    <property type="project" value="TreeGrafter"/>
</dbReference>
<evidence type="ECO:0000256" key="15">
    <source>
        <dbReference type="ARBA" id="ARBA00041693"/>
    </source>
</evidence>
<evidence type="ECO:0000256" key="17">
    <source>
        <dbReference type="SAM" id="MobiDB-lite"/>
    </source>
</evidence>
<name>A0A553Q6G2_9TELE</name>
<feature type="domain" description="DNA repair metallo-beta-lactamase" evidence="18">
    <location>
        <begin position="235"/>
        <end position="300"/>
    </location>
</feature>
<keyword evidence="6" id="KW-0158">Chromosome</keyword>
<evidence type="ECO:0000256" key="13">
    <source>
        <dbReference type="ARBA" id="ARBA00023242"/>
    </source>
</evidence>
<dbReference type="GO" id="GO:0000781">
    <property type="term" value="C:chromosome, telomeric region"/>
    <property type="evidence" value="ECO:0007669"/>
    <property type="project" value="UniProtKB-SubCell"/>
</dbReference>
<keyword evidence="7" id="KW-0540">Nuclease</keyword>
<dbReference type="Gene3D" id="3.40.50.12650">
    <property type="match status" value="1"/>
</dbReference>
<gene>
    <name evidence="20" type="ORF">DNTS_015650</name>
</gene>
<keyword evidence="12" id="KW-0234">DNA repair</keyword>
<sequence>MNGKVLPDTPIAVDCWQLRKCLHVRLFFLSHMHADHTSGLSSSWSHRPIYCSPLTAKLLRLKLQVKEKWIHPLEIGEAHMLLLDDLGKERLTVTLIDANHCPGAVMFLFQGYFGTRLYTGDFRYTPSMLREPCLRNKTTIDVLYLDNTNSDPTRIVPTRRQATQQIKEIIRAHSGCKVIFGLYSLGKESLVVELALEFKTWVEVDKERMETVDALDLPNVFTTDSNVWRFRVVTQSKINAFNMEAWNKQEPTIAILPTSRPMVSLHPKVFVVPYSDHSSFQELEDFVSALNPVSLVPIVGKCLPYFSSSLSPRKKLKAVLIPESVKQYMTTKTNIQTSTNGVGMLQRNLRQEAQGVLFDSPEAKRNRPRLIDEDSDGADKDHDTTDGNSDADSDCILLDLSIERDNSPHTKLKRVQSEDIITVNSSLPMDDDESISTCIGSPDQSLVYEQEHGSPTKPPNDQSPQDGNSNSREICSSVDCISVLEKSCVAQEATLGPATPPSESSTGITIEQVENWLLENFTIPAEELKGGRMVSELYEQCPLNPLDLPRPVGDQLEAAIRRLTSK</sequence>
<feature type="region of interest" description="Disordered" evidence="17">
    <location>
        <begin position="448"/>
        <end position="472"/>
    </location>
</feature>